<evidence type="ECO:0000313" key="1">
    <source>
        <dbReference type="EMBL" id="KFD59774.1"/>
    </source>
</evidence>
<dbReference type="AlphaFoldDB" id="A0A085MRC8"/>
<gene>
    <name evidence="1" type="ORF">M514_28051</name>
</gene>
<name>A0A085MRC8_9BILA</name>
<sequence length="115" mass="12857">MTTVSSVLRAVLVFDVGLKLKQYFVDMGCLPKPIWSQQMNISSINPFRVGTLQAVSHLQLAIGSMPMLHRDPLVMPFVVNSSSYPFYSLIKLKADWASSSQLDEACLLSDEFVFI</sequence>
<organism evidence="1">
    <name type="scientific">Trichuris suis</name>
    <name type="common">pig whipworm</name>
    <dbReference type="NCBI Taxonomy" id="68888"/>
    <lineage>
        <taxon>Eukaryota</taxon>
        <taxon>Metazoa</taxon>
        <taxon>Ecdysozoa</taxon>
        <taxon>Nematoda</taxon>
        <taxon>Enoplea</taxon>
        <taxon>Dorylaimia</taxon>
        <taxon>Trichinellida</taxon>
        <taxon>Trichuridae</taxon>
        <taxon>Trichuris</taxon>
    </lineage>
</organism>
<feature type="non-terminal residue" evidence="1">
    <location>
        <position position="115"/>
    </location>
</feature>
<dbReference type="Proteomes" id="UP000030758">
    <property type="component" value="Unassembled WGS sequence"/>
</dbReference>
<reference evidence="1" key="1">
    <citation type="journal article" date="2014" name="Nat. Genet.">
        <title>Genome and transcriptome of the porcine whipworm Trichuris suis.</title>
        <authorList>
            <person name="Jex A.R."/>
            <person name="Nejsum P."/>
            <person name="Schwarz E.M."/>
            <person name="Hu L."/>
            <person name="Young N.D."/>
            <person name="Hall R.S."/>
            <person name="Korhonen P.K."/>
            <person name="Liao S."/>
            <person name="Thamsborg S."/>
            <person name="Xia J."/>
            <person name="Xu P."/>
            <person name="Wang S."/>
            <person name="Scheerlinck J.P."/>
            <person name="Hofmann A."/>
            <person name="Sternberg P.W."/>
            <person name="Wang J."/>
            <person name="Gasser R.B."/>
        </authorList>
    </citation>
    <scope>NUCLEOTIDE SEQUENCE [LARGE SCALE GENOMIC DNA]</scope>
    <source>
        <strain evidence="1">DCEP-RM93F</strain>
    </source>
</reference>
<protein>
    <submittedName>
        <fullName evidence="1">Uncharacterized protein</fullName>
    </submittedName>
</protein>
<accession>A0A085MRC8</accession>
<dbReference type="EMBL" id="KL367740">
    <property type="protein sequence ID" value="KFD59774.1"/>
    <property type="molecule type" value="Genomic_DNA"/>
</dbReference>
<proteinExistence type="predicted"/>